<dbReference type="RefSeq" id="WP_306866758.1">
    <property type="nucleotide sequence ID" value="NZ_JAUSRB010000002.1"/>
</dbReference>
<sequence>MVDRRWNLVLANSAAEVFFDGVAPALLEPPVNMMRLGLHPDGFAPRLLNLDQVRGFLLPRPARQAQRTGDPWLGGLHAELVSYGAPDPPEPLDPADIALPIRIRHRGTEGPS</sequence>
<dbReference type="InterPro" id="IPR041413">
    <property type="entry name" value="MLTR_LBD"/>
</dbReference>
<gene>
    <name evidence="2" type="ORF">J2S55_005556</name>
</gene>
<evidence type="ECO:0000313" key="2">
    <source>
        <dbReference type="EMBL" id="MDP9866290.1"/>
    </source>
</evidence>
<proteinExistence type="predicted"/>
<dbReference type="Proteomes" id="UP001230426">
    <property type="component" value="Unassembled WGS sequence"/>
</dbReference>
<organism evidence="2 3">
    <name type="scientific">Streptosporangium brasiliense</name>
    <dbReference type="NCBI Taxonomy" id="47480"/>
    <lineage>
        <taxon>Bacteria</taxon>
        <taxon>Bacillati</taxon>
        <taxon>Actinomycetota</taxon>
        <taxon>Actinomycetes</taxon>
        <taxon>Streptosporangiales</taxon>
        <taxon>Streptosporangiaceae</taxon>
        <taxon>Streptosporangium</taxon>
    </lineage>
</organism>
<accession>A0ABT9RD08</accession>
<dbReference type="EMBL" id="JAUSRB010000002">
    <property type="protein sequence ID" value="MDP9866290.1"/>
    <property type="molecule type" value="Genomic_DNA"/>
</dbReference>
<protein>
    <recommendedName>
        <fullName evidence="1">MmyB-like transcription regulator ligand binding domain-containing protein</fullName>
    </recommendedName>
</protein>
<reference evidence="2 3" key="1">
    <citation type="submission" date="2023-07" db="EMBL/GenBank/DDBJ databases">
        <title>Sequencing the genomes of 1000 actinobacteria strains.</title>
        <authorList>
            <person name="Klenk H.-P."/>
        </authorList>
    </citation>
    <scope>NUCLEOTIDE SEQUENCE [LARGE SCALE GENOMIC DNA]</scope>
    <source>
        <strain evidence="2 3">DSM 44109</strain>
    </source>
</reference>
<dbReference type="Pfam" id="PF17765">
    <property type="entry name" value="MLTR_LBD"/>
    <property type="match status" value="1"/>
</dbReference>
<evidence type="ECO:0000259" key="1">
    <source>
        <dbReference type="Pfam" id="PF17765"/>
    </source>
</evidence>
<name>A0ABT9RD08_9ACTN</name>
<evidence type="ECO:0000313" key="3">
    <source>
        <dbReference type="Proteomes" id="UP001230426"/>
    </source>
</evidence>
<comment type="caution">
    <text evidence="2">The sequence shown here is derived from an EMBL/GenBank/DDBJ whole genome shotgun (WGS) entry which is preliminary data.</text>
</comment>
<keyword evidence="3" id="KW-1185">Reference proteome</keyword>
<feature type="domain" description="MmyB-like transcription regulator ligand binding" evidence="1">
    <location>
        <begin position="2"/>
        <end position="82"/>
    </location>
</feature>